<dbReference type="InterPro" id="IPR046673">
    <property type="entry name" value="ToxA_N"/>
</dbReference>
<evidence type="ECO:0000256" key="4">
    <source>
        <dbReference type="ARBA" id="ARBA00009868"/>
    </source>
</evidence>
<dbReference type="PANTHER" id="PTHR47114">
    <property type="match status" value="1"/>
</dbReference>
<comment type="caution">
    <text evidence="16">The sequence shown here is derived from an EMBL/GenBank/DDBJ whole genome shotgun (WGS) entry which is preliminary data.</text>
</comment>
<dbReference type="EC" id="2.3.2.27" evidence="5"/>
<evidence type="ECO:0000256" key="9">
    <source>
        <dbReference type="ARBA" id="ARBA00022737"/>
    </source>
</evidence>
<keyword evidence="6 14" id="KW-0964">Secreted</keyword>
<evidence type="ECO:0000256" key="11">
    <source>
        <dbReference type="ARBA" id="ARBA00022843"/>
    </source>
</evidence>
<keyword evidence="13 14" id="KW-1035">Host cytoplasm</keyword>
<evidence type="ECO:0000256" key="5">
    <source>
        <dbReference type="ARBA" id="ARBA00012483"/>
    </source>
</evidence>
<keyword evidence="12" id="KW-0843">Virulence</keyword>
<dbReference type="Pfam" id="PF14496">
    <property type="entry name" value="NEL"/>
    <property type="match status" value="1"/>
</dbReference>
<organism evidence="16 17">
    <name type="scientific">Pseudomonas retamae</name>
    <dbReference type="NCBI Taxonomy" id="702110"/>
    <lineage>
        <taxon>Bacteria</taxon>
        <taxon>Pseudomonadati</taxon>
        <taxon>Pseudomonadota</taxon>
        <taxon>Gammaproteobacteria</taxon>
        <taxon>Pseudomonadales</taxon>
        <taxon>Pseudomonadaceae</taxon>
        <taxon>Pseudomonas</taxon>
    </lineage>
</organism>
<comment type="subcellular location">
    <subcellularLocation>
        <location evidence="2">Host cytoplasm</location>
    </subcellularLocation>
    <subcellularLocation>
        <location evidence="3">Secreted</location>
    </subcellularLocation>
</comment>
<dbReference type="EMBL" id="JBIEIL010000008">
    <property type="protein sequence ID" value="MFG6206248.1"/>
    <property type="molecule type" value="Genomic_DNA"/>
</dbReference>
<dbReference type="SUPFAM" id="SSF52058">
    <property type="entry name" value="L domain-like"/>
    <property type="match status" value="1"/>
</dbReference>
<dbReference type="PANTHER" id="PTHR47114:SF2">
    <property type="entry name" value="OLIGODENDROCYTE-MYELIN GLYCOPROTEIN"/>
    <property type="match status" value="1"/>
</dbReference>
<dbReference type="InterPro" id="IPR029487">
    <property type="entry name" value="NEL_dom"/>
</dbReference>
<keyword evidence="8 14" id="KW-0808">Transferase</keyword>
<name>A0ABW7DGV5_9PSED</name>
<evidence type="ECO:0000256" key="2">
    <source>
        <dbReference type="ARBA" id="ARBA00004192"/>
    </source>
</evidence>
<keyword evidence="10 14" id="KW-0833">Ubl conjugation pathway</keyword>
<protein>
    <recommendedName>
        <fullName evidence="5">RING-type E3 ubiquitin transferase</fullName>
        <ecNumber evidence="5">2.3.2.27</ecNumber>
    </recommendedName>
</protein>
<feature type="domain" description="NEL" evidence="15">
    <location>
        <begin position="1318"/>
        <end position="1609"/>
    </location>
</feature>
<dbReference type="Gene3D" id="1.20.58.360">
    <property type="entry name" value="Shigella T3SS effector IpaH defines"/>
    <property type="match status" value="1"/>
</dbReference>
<comment type="PTM">
    <text evidence="14">Ubiquitinated in the presence of host E1 ubiquitin-activating enzyme, E2 ubiquitin-conjugating enzyme and ubiquitin.</text>
</comment>
<evidence type="ECO:0000256" key="13">
    <source>
        <dbReference type="ARBA" id="ARBA00023200"/>
    </source>
</evidence>
<dbReference type="Proteomes" id="UP001605918">
    <property type="component" value="Unassembled WGS sequence"/>
</dbReference>
<dbReference type="RefSeq" id="WP_394507374.1">
    <property type="nucleotide sequence ID" value="NZ_JBIEIL010000008.1"/>
</dbReference>
<evidence type="ECO:0000256" key="1">
    <source>
        <dbReference type="ARBA" id="ARBA00000900"/>
    </source>
</evidence>
<reference evidence="16 17" key="1">
    <citation type="submission" date="2024-10" db="EMBL/GenBank/DDBJ databases">
        <title>Whole genome of Pseudomonas sp Strain RB5.</title>
        <authorList>
            <person name="Selami N."/>
        </authorList>
    </citation>
    <scope>NUCLEOTIDE SEQUENCE [LARGE SCALE GENOMIC DNA]</scope>
    <source>
        <strain evidence="16 17">RB5</strain>
    </source>
</reference>
<dbReference type="Gene3D" id="3.80.10.10">
    <property type="entry name" value="Ribonuclease Inhibitor"/>
    <property type="match status" value="1"/>
</dbReference>
<dbReference type="InterPro" id="IPR051071">
    <property type="entry name" value="LRR-bact_E3_ubiq_ligases"/>
</dbReference>
<keyword evidence="9" id="KW-0677">Repeat</keyword>
<dbReference type="Pfam" id="PF20178">
    <property type="entry name" value="ToxA_N"/>
    <property type="match status" value="1"/>
</dbReference>
<comment type="similarity">
    <text evidence="4 14">Belongs to the LRR-containing bacterial E3 ligase family.</text>
</comment>
<evidence type="ECO:0000259" key="15">
    <source>
        <dbReference type="PROSITE" id="PS52053"/>
    </source>
</evidence>
<evidence type="ECO:0000256" key="14">
    <source>
        <dbReference type="PROSITE-ProRule" id="PRU01398"/>
    </source>
</evidence>
<evidence type="ECO:0000313" key="17">
    <source>
        <dbReference type="Proteomes" id="UP001605918"/>
    </source>
</evidence>
<keyword evidence="7" id="KW-0433">Leucine-rich repeat</keyword>
<dbReference type="PROSITE" id="PS52053">
    <property type="entry name" value="NEL"/>
    <property type="match status" value="1"/>
</dbReference>
<evidence type="ECO:0000256" key="7">
    <source>
        <dbReference type="ARBA" id="ARBA00022614"/>
    </source>
</evidence>
<keyword evidence="17" id="KW-1185">Reference proteome</keyword>
<gene>
    <name evidence="16" type="ORF">ACGSLL_17950</name>
</gene>
<feature type="active site" description="Glycyl thioester intermediate" evidence="14">
    <location>
        <position position="1405"/>
    </location>
</feature>
<evidence type="ECO:0000256" key="3">
    <source>
        <dbReference type="ARBA" id="ARBA00004613"/>
    </source>
</evidence>
<evidence type="ECO:0000313" key="16">
    <source>
        <dbReference type="EMBL" id="MFG6206248.1"/>
    </source>
</evidence>
<evidence type="ECO:0000256" key="6">
    <source>
        <dbReference type="ARBA" id="ARBA00022525"/>
    </source>
</evidence>
<accession>A0ABW7DGV5</accession>
<proteinExistence type="inferred from homology"/>
<dbReference type="InterPro" id="IPR032675">
    <property type="entry name" value="LRR_dom_sf"/>
</dbReference>
<sequence>MPATVNTTAPSDDAILRTLLAATADLDTAQTLQKTLPAYLLKASPAALATLDQTARDLHATQLLVDKELLALKPLHSFCIDQLHTALGNKWPSVTFDVEKDFLSLPGVDCGCPATSTDEHGIQTFPHATPSLLQAAMQNFSEDEAADTFPQGSFIRISSAAQGVSGLTPVAFARLCRELDLGKRYQEHFAQVFGLRDSDGKVIATSTMTCDIAKLKKRLFQLDLQLAGLRKHIPDTTQQVLQKLLDNDGVIPPKTVLYNKQAMILQGIKLLDSCIWGVVVFSSRSVALYPNERCVVYMPGEPQRPLYEYSSFKAFKQYLTQQLQVKGYKDYFANSLDEDDKADFFKTFADSKDLATVEQWPISVGLFEFMVQSHVGKLQTDARKLAVPTDDIDEEVRQKRLLDFLQLGVTVVSVAGLFVPVLGQLMMGVAVGQMLGEIYEGVEDWRRGDHQQALSHLLSVVENIAAMAAFAGAQKAIGALGKKLLQAHPEFFAQFSAIINGAGQPRLWKHDLAPYEHSLPTGFTIAADSKDFYQIGEKTMGRVDHRIFAGDYAADSKVWRLQHARRAQAYVPQITRHIEGGWRLPAEEPEEWGSTAYALKRIDPQLSEFADTDLDMLRRLCDVPPEELHEAFLDNVSLSVRLRETVERARLARQLRSLSNELQRGEVHSGQPVEEQLQTLPTMKGWPTDRYIEVIDAEGDVSATYPETKLLDESLAVVVDEDKLARGELLQSIIDGLYQSEVDALLGTKVEKNLQHSALAKKLGSALKTDHRATFERMYQRYDQSDADDVLKLRKVFADIPARYAKKLIEQAPSVQRQSLRANGRVALQLGQHVRTASARIRLDRALAGFHWPRLANDDTDKLAIQLLPRLSGWDSQVRLEIRDKTLTGPILQAIGGESALAGKKCSLVKSATGYEAFDGNGKSQGKVAAGPNALFDAILKAVPTRQPKAVARSVDTLPTDAAGLRSQLLEKALGEREATARTLIDDESALLEAEPACVQGDQPAVQKHPSALLRKVRKLYPRMTEAQASEFIDGLGGDALSRAMRVKALRRDLDSLRDALFTWSEDIDAMNTVGGDLAELRHSRRTFAELIENGFRRFYQANNENGKAVGVLNLDGMRVGKLPTLPPGISFDHIQQLSMRNMALDDDVAYFLKSFKQLQLLELDDNAMTRLPEVLSHMPGLNSLSLARNKIRLTEQTLKKLNGLHTLEHLNLNENALGATPDVARMFNLRRLLLEQTGISEIPEGLSHLFYLEWVDLKNNQIKNLPGWLFTTPRRFSQALNLEGNKLSEPSATYLKTYRDNFGVGMGVIPDDIVRLNEQQSRDLWLPEQTDAMFGRRERIWNAFKDDTNAEGLFHLLAELGNTADSEKVNADLRRRVWAVLEAAENDAVLCDRLLNIAASPINCTDSAAMNFSHLEVAVEVARVTRLAGGEITRAKPLLELGRGLFRLAQLDEIAAEHAGKFPSLDPLEVSLAYRIGLAETLDLPGQAQHMRYGTLAGVTKADLEVAKNRVNTAELSPKWLKFMSEQPFWKDYLRRGYPRQFAPVDNKWAPKMTALDEKSSSLSDADYLSQAEIIKAEREKALEEVFTRLTDDALRIADLGLCARPDD</sequence>
<comment type="catalytic activity">
    <reaction evidence="1">
        <text>S-ubiquitinyl-[E2 ubiquitin-conjugating enzyme]-L-cysteine + [acceptor protein]-L-lysine = [E2 ubiquitin-conjugating enzyme]-L-cysteine + N(6)-ubiquitinyl-[acceptor protein]-L-lysine.</text>
        <dbReference type="EC" id="2.3.2.27"/>
    </reaction>
</comment>
<evidence type="ECO:0000256" key="12">
    <source>
        <dbReference type="ARBA" id="ARBA00023026"/>
    </source>
</evidence>
<evidence type="ECO:0000256" key="8">
    <source>
        <dbReference type="ARBA" id="ARBA00022679"/>
    </source>
</evidence>
<keyword evidence="11 14" id="KW-0832">Ubl conjugation</keyword>
<evidence type="ECO:0000256" key="10">
    <source>
        <dbReference type="ARBA" id="ARBA00022786"/>
    </source>
</evidence>